<proteinExistence type="predicted"/>
<evidence type="ECO:0000256" key="1">
    <source>
        <dbReference type="ARBA" id="ARBA00022676"/>
    </source>
</evidence>
<organism evidence="3 4">
    <name type="scientific">Geodermatophilus obscurus (strain ATCC 25078 / DSM 43160 / JCM 3152 / CCUG 61914 / KCC A-0152 / KCTC 9177 / NBRC 13315 / NRRL B-3577 / G-20)</name>
    <dbReference type="NCBI Taxonomy" id="526225"/>
    <lineage>
        <taxon>Bacteria</taxon>
        <taxon>Bacillati</taxon>
        <taxon>Actinomycetota</taxon>
        <taxon>Actinomycetes</taxon>
        <taxon>Geodermatophilales</taxon>
        <taxon>Geodermatophilaceae</taxon>
        <taxon>Geodermatophilus</taxon>
    </lineage>
</organism>
<dbReference type="PANTHER" id="PTHR34136">
    <property type="match status" value="1"/>
</dbReference>
<sequence>MADTPVRRQRVGYFDVSLISPRAACETVLRWASAGQATHLVVTPNLSMYLVWERHPEFRRACARASLVLADGWPVAVLGSIATRRIVPRVTGSDLLRNVVAGAAGEHIRIGIIGGRGPEEAVRRCRLVHPGVDMRVIDDAQHYSLSESLAEHLAERARREGVDVLVLAYGAPRQEVFGMRLAHHLPHGVILCLGGAVDFLSGHQRRAPAIVRRLCLEGFWRMALDPSRVLPRYVLPAAAFARSLLEQTRPGRVSSERA</sequence>
<dbReference type="eggNOG" id="COG1922">
    <property type="taxonomic scope" value="Bacteria"/>
</dbReference>
<reference evidence="4" key="2">
    <citation type="submission" date="2010-01" db="EMBL/GenBank/DDBJ databases">
        <title>The complete genome of Geodermatophilus obscurus DSM 43160.</title>
        <authorList>
            <consortium name="US DOE Joint Genome Institute (JGI-PGF)"/>
            <person name="Lucas S."/>
            <person name="Copeland A."/>
            <person name="Lapidus A."/>
            <person name="Glavina del Rio T."/>
            <person name="Dalin E."/>
            <person name="Tice H."/>
            <person name="Bruce D."/>
            <person name="Goodwin L."/>
            <person name="Pitluck S."/>
            <person name="Kyrpides N."/>
            <person name="Mavromatis K."/>
            <person name="Ivanova N."/>
            <person name="Munk A.C."/>
            <person name="Brettin T."/>
            <person name="Detter J.C."/>
            <person name="Han C."/>
            <person name="Larimer F."/>
            <person name="Land M."/>
            <person name="Hauser L."/>
            <person name="Markowitz V."/>
            <person name="Cheng J.-F."/>
            <person name="Hugenholtz P."/>
            <person name="Woyke T."/>
            <person name="Wu D."/>
            <person name="Jando M."/>
            <person name="Schneider S."/>
            <person name="Klenk H.-P."/>
            <person name="Eisen J.A."/>
        </authorList>
    </citation>
    <scope>NUCLEOTIDE SEQUENCE [LARGE SCALE GENOMIC DNA]</scope>
    <source>
        <strain evidence="4">ATCC 25078 / DSM 43160 / JCM 3152 / KCC A-0152 / KCTC 9177 / NBRC 13315 / NRRL B-3577 / G-20</strain>
    </source>
</reference>
<dbReference type="HOGENOM" id="CLU_063203_3_1_11"/>
<dbReference type="Proteomes" id="UP000001382">
    <property type="component" value="Chromosome"/>
</dbReference>
<dbReference type="EMBL" id="CP001867">
    <property type="protein sequence ID" value="ADB73150.1"/>
    <property type="molecule type" value="Genomic_DNA"/>
</dbReference>
<protein>
    <submittedName>
        <fullName evidence="3">Glycosyl transferase, WecB/TagA/CpsF family</fullName>
    </submittedName>
</protein>
<keyword evidence="4" id="KW-1185">Reference proteome</keyword>
<dbReference type="CDD" id="cd06533">
    <property type="entry name" value="Glyco_transf_WecG_TagA"/>
    <property type="match status" value="1"/>
</dbReference>
<gene>
    <name evidence="3" type="ordered locus">Gobs_0355</name>
</gene>
<dbReference type="CAZy" id="GT26">
    <property type="family name" value="Glycosyltransferase Family 26"/>
</dbReference>
<dbReference type="NCBIfam" id="TIGR00696">
    <property type="entry name" value="wecG_tagA_cpsF"/>
    <property type="match status" value="1"/>
</dbReference>
<accession>D2S539</accession>
<name>D2S539_GEOOG</name>
<dbReference type="InterPro" id="IPR004629">
    <property type="entry name" value="WecG_TagA_CpsF"/>
</dbReference>
<dbReference type="KEGG" id="gob:Gobs_0355"/>
<dbReference type="AlphaFoldDB" id="D2S539"/>
<reference evidence="3 4" key="1">
    <citation type="journal article" date="2010" name="Stand. Genomic Sci.">
        <title>Complete genome sequence of Geodermatophilus obscurus type strain (G-20).</title>
        <authorList>
            <person name="Ivanova N."/>
            <person name="Sikorski J."/>
            <person name="Jando M."/>
            <person name="Munk C."/>
            <person name="Lapidus A."/>
            <person name="Glavina Del Rio T."/>
            <person name="Copeland A."/>
            <person name="Tice H."/>
            <person name="Cheng J.-F."/>
            <person name="Lucas S."/>
            <person name="Chen F."/>
            <person name="Nolan M."/>
            <person name="Bruce D."/>
            <person name="Goodwin L."/>
            <person name="Pitluck S."/>
            <person name="Mavromatis K."/>
            <person name="Mikhailova N."/>
            <person name="Pati A."/>
            <person name="Chen A."/>
            <person name="Palaniappan K."/>
            <person name="Land M."/>
            <person name="Hauser L."/>
            <person name="Chang Y.-J."/>
            <person name="Jeffries C.D."/>
            <person name="Meincke L."/>
            <person name="Brettin T."/>
            <person name="Detter J.C."/>
            <person name="Detter J.C."/>
            <person name="Rohde M."/>
            <person name="Goeker M."/>
            <person name="Bristow J."/>
            <person name="Eisen J.A."/>
            <person name="Markowitz V."/>
            <person name="Hugenholtz P."/>
            <person name="Kyrpides N.C."/>
            <person name="Klenk H.-P."/>
        </authorList>
    </citation>
    <scope>NUCLEOTIDE SEQUENCE [LARGE SCALE GENOMIC DNA]</scope>
    <source>
        <strain evidence="4">ATCC 25078 / DSM 43160 / JCM 3152 / KCC A-0152 / KCTC 9177 / NBRC 13315 / NRRL B-3577 / G-20</strain>
    </source>
</reference>
<dbReference type="STRING" id="526225.Gobs_0355"/>
<evidence type="ECO:0000313" key="3">
    <source>
        <dbReference type="EMBL" id="ADB73150.1"/>
    </source>
</evidence>
<dbReference type="RefSeq" id="WP_012946591.1">
    <property type="nucleotide sequence ID" value="NC_013757.1"/>
</dbReference>
<keyword evidence="2 3" id="KW-0808">Transferase</keyword>
<keyword evidence="1" id="KW-0328">Glycosyltransferase</keyword>
<evidence type="ECO:0000313" key="4">
    <source>
        <dbReference type="Proteomes" id="UP000001382"/>
    </source>
</evidence>
<dbReference type="Pfam" id="PF03808">
    <property type="entry name" value="Glyco_tran_WecG"/>
    <property type="match status" value="1"/>
</dbReference>
<dbReference type="PANTHER" id="PTHR34136:SF1">
    <property type="entry name" value="UDP-N-ACETYL-D-MANNOSAMINURONIC ACID TRANSFERASE"/>
    <property type="match status" value="1"/>
</dbReference>
<dbReference type="GO" id="GO:0016758">
    <property type="term" value="F:hexosyltransferase activity"/>
    <property type="evidence" value="ECO:0007669"/>
    <property type="project" value="TreeGrafter"/>
</dbReference>
<evidence type="ECO:0000256" key="2">
    <source>
        <dbReference type="ARBA" id="ARBA00022679"/>
    </source>
</evidence>